<proteinExistence type="predicted"/>
<accession>A0A914H0L3</accession>
<keyword evidence="1" id="KW-1185">Reference proteome</keyword>
<sequence>MRARLAHPQYIQMIKKARRMGPQPSAGKWISEEVVQQTVASRDLKQVKGVGAFAQKEVVAAAKHTLRKTTQL</sequence>
<protein>
    <submittedName>
        <fullName evidence="2">Uncharacterized protein</fullName>
    </submittedName>
</protein>
<evidence type="ECO:0000313" key="2">
    <source>
        <dbReference type="WBParaSite" id="Gr19_v10_g13075.t2"/>
    </source>
</evidence>
<evidence type="ECO:0000313" key="1">
    <source>
        <dbReference type="Proteomes" id="UP000887572"/>
    </source>
</evidence>
<dbReference type="AlphaFoldDB" id="A0A914H0L3"/>
<dbReference type="Proteomes" id="UP000887572">
    <property type="component" value="Unplaced"/>
</dbReference>
<reference evidence="2" key="1">
    <citation type="submission" date="2022-11" db="UniProtKB">
        <authorList>
            <consortium name="WormBaseParasite"/>
        </authorList>
    </citation>
    <scope>IDENTIFICATION</scope>
</reference>
<dbReference type="WBParaSite" id="Gr19_v10_g13075.t2">
    <property type="protein sequence ID" value="Gr19_v10_g13075.t2"/>
    <property type="gene ID" value="Gr19_v10_g13075"/>
</dbReference>
<organism evidence="1 2">
    <name type="scientific">Globodera rostochiensis</name>
    <name type="common">Golden nematode worm</name>
    <name type="synonym">Heterodera rostochiensis</name>
    <dbReference type="NCBI Taxonomy" id="31243"/>
    <lineage>
        <taxon>Eukaryota</taxon>
        <taxon>Metazoa</taxon>
        <taxon>Ecdysozoa</taxon>
        <taxon>Nematoda</taxon>
        <taxon>Chromadorea</taxon>
        <taxon>Rhabditida</taxon>
        <taxon>Tylenchina</taxon>
        <taxon>Tylenchomorpha</taxon>
        <taxon>Tylenchoidea</taxon>
        <taxon>Heteroderidae</taxon>
        <taxon>Heteroderinae</taxon>
        <taxon>Globodera</taxon>
    </lineage>
</organism>
<name>A0A914H0L3_GLORO</name>